<evidence type="ECO:0000313" key="4">
    <source>
        <dbReference type="Proteomes" id="UP000001656"/>
    </source>
</evidence>
<feature type="transmembrane region" description="Helical" evidence="1">
    <location>
        <begin position="12"/>
        <end position="31"/>
    </location>
</feature>
<dbReference type="InterPro" id="IPR043726">
    <property type="entry name" value="LiaI-LiaF-like_TM1"/>
</dbReference>
<reference evidence="3 4" key="1">
    <citation type="journal article" date="2010" name="Proc. Natl. Acad. Sci. U.S.A.">
        <title>Clostridium ljungdahlii represents a microbial production platform based on syngas.</title>
        <authorList>
            <person name="Kopke M."/>
            <person name="Held C."/>
            <person name="Hujer S."/>
            <person name="Liesegang H."/>
            <person name="Wiezer A."/>
            <person name="Wollherr A."/>
            <person name="Ehrenreich A."/>
            <person name="Liebl W."/>
            <person name="Gottschalk G."/>
            <person name="Durre P."/>
        </authorList>
    </citation>
    <scope>NUCLEOTIDE SEQUENCE [LARGE SCALE GENOMIC DNA]</scope>
    <source>
        <strain evidence="4">ATCC 55383 / DSM 13528 / PETC</strain>
    </source>
</reference>
<evidence type="ECO:0000256" key="1">
    <source>
        <dbReference type="SAM" id="Phobius"/>
    </source>
</evidence>
<proteinExistence type="predicted"/>
<dbReference type="AlphaFoldDB" id="D8GM95"/>
<dbReference type="STRING" id="748727.CLJU_c04230"/>
<keyword evidence="1" id="KW-0812">Transmembrane</keyword>
<sequence length="103" mass="11613">MKMFKGRRVGTLTAGIVLVMFGTMFLLNRMLPNINYYLIVSLWPIILVLLGIEIIAGYIINNEEKMKYDAGAIILVILLSVFSMGMAGAQFIILHFPQCKIIF</sequence>
<dbReference type="EMBL" id="CP001666">
    <property type="protein sequence ID" value="ADK13505.1"/>
    <property type="molecule type" value="Genomic_DNA"/>
</dbReference>
<name>D8GM95_CLOLD</name>
<dbReference type="Pfam" id="PF18917">
    <property type="entry name" value="LiaI-LiaF-like_TM1"/>
    <property type="match status" value="1"/>
</dbReference>
<organism evidence="3 4">
    <name type="scientific">Clostridium ljungdahlii (strain ATCC 55383 / DSM 13528 / PETC)</name>
    <dbReference type="NCBI Taxonomy" id="748727"/>
    <lineage>
        <taxon>Bacteria</taxon>
        <taxon>Bacillati</taxon>
        <taxon>Bacillota</taxon>
        <taxon>Clostridia</taxon>
        <taxon>Eubacteriales</taxon>
        <taxon>Clostridiaceae</taxon>
        <taxon>Clostridium</taxon>
    </lineage>
</organism>
<gene>
    <name evidence="3" type="ordered locus">CLJU_c04230</name>
</gene>
<keyword evidence="1" id="KW-0472">Membrane</keyword>
<protein>
    <submittedName>
        <fullName evidence="3">Putative membrane protein</fullName>
    </submittedName>
</protein>
<dbReference type="Proteomes" id="UP000001656">
    <property type="component" value="Chromosome"/>
</dbReference>
<keyword evidence="1" id="KW-1133">Transmembrane helix</keyword>
<dbReference type="KEGG" id="clj:CLJU_c04230"/>
<accession>D8GM95</accession>
<evidence type="ECO:0000313" key="3">
    <source>
        <dbReference type="EMBL" id="ADK13505.1"/>
    </source>
</evidence>
<feature type="transmembrane region" description="Helical" evidence="1">
    <location>
        <begin position="72"/>
        <end position="96"/>
    </location>
</feature>
<feature type="transmembrane region" description="Helical" evidence="1">
    <location>
        <begin position="37"/>
        <end position="60"/>
    </location>
</feature>
<dbReference type="eggNOG" id="ENOG5032SQE">
    <property type="taxonomic scope" value="Bacteria"/>
</dbReference>
<feature type="domain" description="LiaI-LiaF-like transmembrane region" evidence="2">
    <location>
        <begin position="12"/>
        <end position="55"/>
    </location>
</feature>
<evidence type="ECO:0000259" key="2">
    <source>
        <dbReference type="Pfam" id="PF18917"/>
    </source>
</evidence>
<dbReference type="HOGENOM" id="CLU_173268_0_0_9"/>